<gene>
    <name evidence="1" type="ORF">POCTA_138.1.T1500146</name>
</gene>
<reference evidence="1" key="1">
    <citation type="submission" date="2021-01" db="EMBL/GenBank/DDBJ databases">
        <authorList>
            <consortium name="Genoscope - CEA"/>
            <person name="William W."/>
        </authorList>
    </citation>
    <scope>NUCLEOTIDE SEQUENCE</scope>
</reference>
<sequence>MELNNLKLTFNLAQSNNKQNKSIYLVQQNQIYSLKQNLKNYEIDEGLDLINEALKLNPLFSQAFISKRFLKIFQIIGELHLGKSMDDWTVEDAIKVRSLGVLRNASFDQKTKGITQKDLLVETLQNYLYSIQLTPQYGSIFQRIGDNFLQLPRYSNRGIGQLQ</sequence>
<dbReference type="AlphaFoldDB" id="A0A8S1Y8K7"/>
<evidence type="ECO:0008006" key="3">
    <source>
        <dbReference type="Google" id="ProtNLM"/>
    </source>
</evidence>
<dbReference type="Proteomes" id="UP000683925">
    <property type="component" value="Unassembled WGS sequence"/>
</dbReference>
<name>A0A8S1Y8K7_PAROT</name>
<organism evidence="1 2">
    <name type="scientific">Paramecium octaurelia</name>
    <dbReference type="NCBI Taxonomy" id="43137"/>
    <lineage>
        <taxon>Eukaryota</taxon>
        <taxon>Sar</taxon>
        <taxon>Alveolata</taxon>
        <taxon>Ciliophora</taxon>
        <taxon>Intramacronucleata</taxon>
        <taxon>Oligohymenophorea</taxon>
        <taxon>Peniculida</taxon>
        <taxon>Parameciidae</taxon>
        <taxon>Paramecium</taxon>
    </lineage>
</organism>
<protein>
    <recommendedName>
        <fullName evidence="3">Tetratricopeptide repeat protein</fullName>
    </recommendedName>
</protein>
<keyword evidence="2" id="KW-1185">Reference proteome</keyword>
<evidence type="ECO:0000313" key="2">
    <source>
        <dbReference type="Proteomes" id="UP000683925"/>
    </source>
</evidence>
<dbReference type="OrthoDB" id="2335338at2759"/>
<proteinExistence type="predicted"/>
<dbReference type="EMBL" id="CAJJDP010000152">
    <property type="protein sequence ID" value="CAD8210385.1"/>
    <property type="molecule type" value="Genomic_DNA"/>
</dbReference>
<evidence type="ECO:0000313" key="1">
    <source>
        <dbReference type="EMBL" id="CAD8210385.1"/>
    </source>
</evidence>
<comment type="caution">
    <text evidence="1">The sequence shown here is derived from an EMBL/GenBank/DDBJ whole genome shotgun (WGS) entry which is preliminary data.</text>
</comment>
<accession>A0A8S1Y8K7</accession>